<organism evidence="5 6">
    <name type="scientific">Trypanosoma vivax (strain Y486)</name>
    <dbReference type="NCBI Taxonomy" id="1055687"/>
    <lineage>
        <taxon>Eukaryota</taxon>
        <taxon>Discoba</taxon>
        <taxon>Euglenozoa</taxon>
        <taxon>Kinetoplastea</taxon>
        <taxon>Metakinetoplastina</taxon>
        <taxon>Trypanosomatida</taxon>
        <taxon>Trypanosomatidae</taxon>
        <taxon>Trypanosoma</taxon>
        <taxon>Duttonella</taxon>
    </lineage>
</organism>
<gene>
    <name evidence="5" type="ORF">TvY486_0027190</name>
</gene>
<dbReference type="PANTHER" id="PTHR45832">
    <property type="entry name" value="SERINE/THREONINE-PROTEIN KINASE SAMKA-RELATED-RELATED"/>
    <property type="match status" value="1"/>
</dbReference>
<dbReference type="PANTHER" id="PTHR45832:SF22">
    <property type="entry name" value="SERINE_THREONINE-PROTEIN KINASE SAMKA-RELATED"/>
    <property type="match status" value="1"/>
</dbReference>
<dbReference type="GO" id="GO:0005524">
    <property type="term" value="F:ATP binding"/>
    <property type="evidence" value="ECO:0007669"/>
    <property type="project" value="UniProtKB-KW"/>
</dbReference>
<evidence type="ECO:0000256" key="3">
    <source>
        <dbReference type="ARBA" id="ARBA00022840"/>
    </source>
</evidence>
<dbReference type="OMA" id="HLWEEDT"/>
<comment type="similarity">
    <text evidence="1">Belongs to the protein kinase superfamily. STE Ser/Thr protein kinase family. STE20 subfamily.</text>
</comment>
<dbReference type="AlphaFoldDB" id="F9WQY5"/>
<proteinExistence type="inferred from homology"/>
<evidence type="ECO:0000313" key="6">
    <source>
        <dbReference type="Proteomes" id="UP000009027"/>
    </source>
</evidence>
<evidence type="ECO:0000256" key="2">
    <source>
        <dbReference type="ARBA" id="ARBA00022741"/>
    </source>
</evidence>
<dbReference type="InterPro" id="IPR000719">
    <property type="entry name" value="Prot_kinase_dom"/>
</dbReference>
<feature type="domain" description="Protein kinase" evidence="4">
    <location>
        <begin position="1"/>
        <end position="281"/>
    </location>
</feature>
<accession>F9WQY5</accession>
<dbReference type="Proteomes" id="UP000009027">
    <property type="component" value="Unassembled WGS sequence"/>
</dbReference>
<dbReference type="VEuPathDB" id="TriTrypDB:TvY486_0027190"/>
<keyword evidence="2" id="KW-0547">Nucleotide-binding</keyword>
<dbReference type="InterPro" id="IPR011009">
    <property type="entry name" value="Kinase-like_dom_sf"/>
</dbReference>
<dbReference type="EMBL" id="CAEX01004563">
    <property type="protein sequence ID" value="CCD19967.1"/>
    <property type="molecule type" value="Genomic_DNA"/>
</dbReference>
<keyword evidence="5" id="KW-0418">Kinase</keyword>
<dbReference type="PROSITE" id="PS50011">
    <property type="entry name" value="PROTEIN_KINASE_DOM"/>
    <property type="match status" value="1"/>
</dbReference>
<reference evidence="5 6" key="1">
    <citation type="journal article" date="2012" name="Proc. Natl. Acad. Sci. U.S.A.">
        <title>Antigenic diversity is generated by distinct evolutionary mechanisms in African trypanosome species.</title>
        <authorList>
            <person name="Jackson A.P."/>
            <person name="Berry A."/>
            <person name="Aslett M."/>
            <person name="Allison H.C."/>
            <person name="Burton P."/>
            <person name="Vavrova-Anderson J."/>
            <person name="Brown R."/>
            <person name="Browne H."/>
            <person name="Corton N."/>
            <person name="Hauser H."/>
            <person name="Gamble J."/>
            <person name="Gilderthorp R."/>
            <person name="Marcello L."/>
            <person name="McQuillan J."/>
            <person name="Otto T.D."/>
            <person name="Quail M.A."/>
            <person name="Sanders M.J."/>
            <person name="van Tonder A."/>
            <person name="Ginger M.L."/>
            <person name="Field M.C."/>
            <person name="Barry J.D."/>
            <person name="Hertz-Fowler C."/>
            <person name="Berriman M."/>
        </authorList>
    </citation>
    <scope>NUCLEOTIDE SEQUENCE</scope>
    <source>
        <strain evidence="5 6">Y486</strain>
    </source>
</reference>
<protein>
    <submittedName>
        <fullName evidence="5">Protein kinase, putative|</fullName>
    </submittedName>
</protein>
<name>F9WQY5_TRYVY</name>
<evidence type="ECO:0000256" key="1">
    <source>
        <dbReference type="ARBA" id="ARBA00008874"/>
    </source>
</evidence>
<evidence type="ECO:0000259" key="4">
    <source>
        <dbReference type="PROSITE" id="PS50011"/>
    </source>
</evidence>
<keyword evidence="6" id="KW-1185">Reference proteome</keyword>
<sequence length="298" mass="33382">MVAACWHQMCDRQVSSVQRCEYGEASSCTLLHRSARSCVVRKYCGDKNLWHVQKREKSTDPARTIRTILAIQRLQSKFIISHYDVCVEDESSFVVHMEEMDCTLKDVMHRHGCLSETQTRAIAFLCLHALVDFHETLAMVHADISPSNVFLSRLAGLKLGDLSGALDLGASVDYFASTPLYTAPEVLEERGLVSCASSDVWSLGVMLHQCISARDHPYLSSAHDHNYVDFMLSLRAAKGSKSVLDLPPHVSGECRDLLGLMLHWDRDLRPAARKLLQHRWFAGASIASAEQELHHILA</sequence>
<evidence type="ECO:0000313" key="5">
    <source>
        <dbReference type="EMBL" id="CCD19967.1"/>
    </source>
</evidence>
<dbReference type="GO" id="GO:0004672">
    <property type="term" value="F:protein kinase activity"/>
    <property type="evidence" value="ECO:0007669"/>
    <property type="project" value="InterPro"/>
</dbReference>
<dbReference type="Gene3D" id="1.10.510.10">
    <property type="entry name" value="Transferase(Phosphotransferase) domain 1"/>
    <property type="match status" value="1"/>
</dbReference>
<keyword evidence="5" id="KW-0808">Transferase</keyword>
<dbReference type="SUPFAM" id="SSF56112">
    <property type="entry name" value="Protein kinase-like (PK-like)"/>
    <property type="match status" value="1"/>
</dbReference>
<keyword evidence="3" id="KW-0067">ATP-binding</keyword>
<dbReference type="Pfam" id="PF00069">
    <property type="entry name" value="Pkinase"/>
    <property type="match status" value="1"/>
</dbReference>
<dbReference type="InterPro" id="IPR051931">
    <property type="entry name" value="PAK3-like"/>
</dbReference>